<sequence>MKRRFLNLPRYQKQILAAAFDFFCLPLIFIISLLLDTGSSTPPASYVQFAMIAGILSIPLFIRLGLYRAVIRYIDHQIIVTVLTGVAHSVAALAIAYAAVFTSVPSPTLFCIYGLNTILYLLASRFAARGYFLGERRARLRAQPVLIYGAGTAGNALASALMAAGEYFPVGFVDDNPQVKDTTIAGIKVYGPDAMSRLLSRHGIKTVLLAIPSLSRRRQRELVDALTELRVKLKVTPSINNLVRGHARVDDVRQIEIEDLLSRDQVQPNSELLASAIRGKSVLVSGAGGSIGSELCRQIVTHRPARLVLLESSEYGLYAVEQELNELCEAAGHAVEIIPCLGSVLDRPRCEQIMRAFGVSSVYHAAAYKHVPLVEYNPIQGLRNNVFGTLELARAAQACAVSSFVLVSTDKAVRPTNVMGASKRLAELILQAFARQPGPTRFSMVRFGNVLGSSGSVVPLFRKQIAAGGPVTLTHPEITRYFMTIPEAAQLVIQAGALAEGGDVFVLDMGEPVKIADLARKMIHLSGMEVADGTTPNGIEIRYVGLRPGEKLYEELLIGDNVFGTEHPLIMRARENEIEWVFLEKMLKQLDEACNRDDHELIRAQLMKIVSEYRPSSEIADAVWSRDSGPLHAAK</sequence>
<dbReference type="PANTHER" id="PTHR43318:SF1">
    <property type="entry name" value="POLYSACCHARIDE BIOSYNTHESIS PROTEIN EPSC-RELATED"/>
    <property type="match status" value="1"/>
</dbReference>
<keyword evidence="2" id="KW-1133">Transmembrane helix</keyword>
<evidence type="ECO:0000256" key="1">
    <source>
        <dbReference type="ARBA" id="ARBA00007430"/>
    </source>
</evidence>
<gene>
    <name evidence="4" type="ORF">E4L96_15785</name>
</gene>
<dbReference type="AlphaFoldDB" id="A0A4Y9S5J3"/>
<feature type="transmembrane region" description="Helical" evidence="2">
    <location>
        <begin position="46"/>
        <end position="66"/>
    </location>
</feature>
<feature type="domain" description="Polysaccharide biosynthesis protein CapD-like" evidence="3">
    <location>
        <begin position="282"/>
        <end position="574"/>
    </location>
</feature>
<protein>
    <submittedName>
        <fullName evidence="4">Polysaccharide biosynthesis protein</fullName>
    </submittedName>
</protein>
<feature type="transmembrane region" description="Helical" evidence="2">
    <location>
        <begin position="15"/>
        <end position="34"/>
    </location>
</feature>
<dbReference type="CDD" id="cd05237">
    <property type="entry name" value="UDP_invert_4-6DH_SDR_e"/>
    <property type="match status" value="1"/>
</dbReference>
<reference evidence="4 5" key="1">
    <citation type="submission" date="2019-03" db="EMBL/GenBank/DDBJ databases">
        <title>Draft Genome Sequence of Massilia arenosa sp. nov., a Novel Massilia Species Isolated from a Sandy-loam Maize Soil.</title>
        <authorList>
            <person name="Raths R."/>
            <person name="Peta V."/>
            <person name="Bucking H."/>
        </authorList>
    </citation>
    <scope>NUCLEOTIDE SEQUENCE [LARGE SCALE GENOMIC DNA]</scope>
    <source>
        <strain evidence="4 5">MC02</strain>
    </source>
</reference>
<dbReference type="InterPro" id="IPR003869">
    <property type="entry name" value="Polysac_CapD-like"/>
</dbReference>
<dbReference type="Proteomes" id="UP000298438">
    <property type="component" value="Unassembled WGS sequence"/>
</dbReference>
<dbReference type="OrthoDB" id="9803111at2"/>
<dbReference type="Pfam" id="PF13727">
    <property type="entry name" value="CoA_binding_3"/>
    <property type="match status" value="1"/>
</dbReference>
<keyword evidence="2" id="KW-0472">Membrane</keyword>
<feature type="transmembrane region" description="Helical" evidence="2">
    <location>
        <begin position="106"/>
        <end position="124"/>
    </location>
</feature>
<dbReference type="InterPro" id="IPR051203">
    <property type="entry name" value="Polysaccharide_Synthase-Rel"/>
</dbReference>
<organism evidence="4 5">
    <name type="scientific">Zemynaea arenosa</name>
    <dbReference type="NCBI Taxonomy" id="2561931"/>
    <lineage>
        <taxon>Bacteria</taxon>
        <taxon>Pseudomonadati</taxon>
        <taxon>Pseudomonadota</taxon>
        <taxon>Betaproteobacteria</taxon>
        <taxon>Burkholderiales</taxon>
        <taxon>Oxalobacteraceae</taxon>
        <taxon>Telluria group</taxon>
        <taxon>Zemynaea</taxon>
    </lineage>
</organism>
<evidence type="ECO:0000259" key="3">
    <source>
        <dbReference type="Pfam" id="PF02719"/>
    </source>
</evidence>
<dbReference type="InterPro" id="IPR036291">
    <property type="entry name" value="NAD(P)-bd_dom_sf"/>
</dbReference>
<dbReference type="PANTHER" id="PTHR43318">
    <property type="entry name" value="UDP-N-ACETYLGLUCOSAMINE 4,6-DEHYDRATASE"/>
    <property type="match status" value="1"/>
</dbReference>
<name>A0A4Y9S5J3_9BURK</name>
<proteinExistence type="inferred from homology"/>
<comment type="caution">
    <text evidence="4">The sequence shown here is derived from an EMBL/GenBank/DDBJ whole genome shotgun (WGS) entry which is preliminary data.</text>
</comment>
<comment type="similarity">
    <text evidence="1">Belongs to the polysaccharide synthase family.</text>
</comment>
<feature type="transmembrane region" description="Helical" evidence="2">
    <location>
        <begin position="145"/>
        <end position="168"/>
    </location>
</feature>
<dbReference type="EMBL" id="SPVF01000203">
    <property type="protein sequence ID" value="TFW16746.1"/>
    <property type="molecule type" value="Genomic_DNA"/>
</dbReference>
<evidence type="ECO:0000256" key="2">
    <source>
        <dbReference type="SAM" id="Phobius"/>
    </source>
</evidence>
<dbReference type="Gene3D" id="3.40.50.720">
    <property type="entry name" value="NAD(P)-binding Rossmann-like Domain"/>
    <property type="match status" value="2"/>
</dbReference>
<dbReference type="SUPFAM" id="SSF51735">
    <property type="entry name" value="NAD(P)-binding Rossmann-fold domains"/>
    <property type="match status" value="2"/>
</dbReference>
<feature type="transmembrane region" description="Helical" evidence="2">
    <location>
        <begin position="78"/>
        <end position="100"/>
    </location>
</feature>
<evidence type="ECO:0000313" key="4">
    <source>
        <dbReference type="EMBL" id="TFW16746.1"/>
    </source>
</evidence>
<keyword evidence="2" id="KW-0812">Transmembrane</keyword>
<evidence type="ECO:0000313" key="5">
    <source>
        <dbReference type="Proteomes" id="UP000298438"/>
    </source>
</evidence>
<accession>A0A4Y9S5J3</accession>
<keyword evidence="5" id="KW-1185">Reference proteome</keyword>
<dbReference type="Pfam" id="PF02719">
    <property type="entry name" value="Polysacc_synt_2"/>
    <property type="match status" value="1"/>
</dbReference>